<comment type="similarity">
    <text evidence="2">Belongs to the glycosyl hydrolase 3 family.</text>
</comment>
<evidence type="ECO:0000256" key="2">
    <source>
        <dbReference type="ARBA" id="ARBA00005336"/>
    </source>
</evidence>
<keyword evidence="5" id="KW-0326">Glycosidase</keyword>
<feature type="non-terminal residue" evidence="7">
    <location>
        <position position="1"/>
    </location>
</feature>
<dbReference type="Pfam" id="PF00933">
    <property type="entry name" value="Glyco_hydro_3"/>
    <property type="match status" value="1"/>
</dbReference>
<name>X1PV55_9ZZZZ</name>
<dbReference type="GO" id="GO:0005975">
    <property type="term" value="P:carbohydrate metabolic process"/>
    <property type="evidence" value="ECO:0007669"/>
    <property type="project" value="InterPro"/>
</dbReference>
<evidence type="ECO:0000313" key="7">
    <source>
        <dbReference type="EMBL" id="GAI46421.1"/>
    </source>
</evidence>
<sequence length="213" mass="23632">LKRGEELKELGVNVNLAPLLDYMKEGDFWFNRSFQKSPQLSGELAKSLILGQKEAGILTAIKHFPGYVNIPFNPEVKLATVLTPEISQFKKAMEAKPELIMVSNTVYTDIDSLLPFTFSQKGIQYLKTNLDSEALVVSDDLAQNSLLEKFSIKEIVTKPIKAGVDMLIFSGWGAPVNQALDSFLTAAINKEISETKIDIAVSKIIQLKETLLK</sequence>
<comment type="caution">
    <text evidence="7">The sequence shown here is derived from an EMBL/GenBank/DDBJ whole genome shotgun (WGS) entry which is preliminary data.</text>
</comment>
<dbReference type="PANTHER" id="PTHR30480:SF13">
    <property type="entry name" value="BETA-HEXOSAMINIDASE"/>
    <property type="match status" value="1"/>
</dbReference>
<dbReference type="GO" id="GO:0009254">
    <property type="term" value="P:peptidoglycan turnover"/>
    <property type="evidence" value="ECO:0007669"/>
    <property type="project" value="TreeGrafter"/>
</dbReference>
<keyword evidence="4" id="KW-0378">Hydrolase</keyword>
<proteinExistence type="inferred from homology"/>
<dbReference type="AlphaFoldDB" id="X1PV55"/>
<evidence type="ECO:0000256" key="3">
    <source>
        <dbReference type="ARBA" id="ARBA00012663"/>
    </source>
</evidence>
<protein>
    <recommendedName>
        <fullName evidence="3">beta-N-acetylhexosaminidase</fullName>
        <ecNumber evidence="3">3.2.1.52</ecNumber>
    </recommendedName>
</protein>
<dbReference type="EC" id="3.2.1.52" evidence="3"/>
<accession>X1PV55</accession>
<dbReference type="SUPFAM" id="SSF51445">
    <property type="entry name" value="(Trans)glycosidases"/>
    <property type="match status" value="1"/>
</dbReference>
<dbReference type="InterPro" id="IPR050226">
    <property type="entry name" value="NagZ_Beta-hexosaminidase"/>
</dbReference>
<reference evidence="7" key="1">
    <citation type="journal article" date="2014" name="Front. Microbiol.">
        <title>High frequency of phylogenetically diverse reductive dehalogenase-homologous genes in deep subseafloor sedimentary metagenomes.</title>
        <authorList>
            <person name="Kawai M."/>
            <person name="Futagami T."/>
            <person name="Toyoda A."/>
            <person name="Takaki Y."/>
            <person name="Nishi S."/>
            <person name="Hori S."/>
            <person name="Arai W."/>
            <person name="Tsubouchi T."/>
            <person name="Morono Y."/>
            <person name="Uchiyama I."/>
            <person name="Ito T."/>
            <person name="Fujiyama A."/>
            <person name="Inagaki F."/>
            <person name="Takami H."/>
        </authorList>
    </citation>
    <scope>NUCLEOTIDE SEQUENCE</scope>
    <source>
        <strain evidence="7">Expedition CK06-06</strain>
    </source>
</reference>
<organism evidence="7">
    <name type="scientific">marine sediment metagenome</name>
    <dbReference type="NCBI Taxonomy" id="412755"/>
    <lineage>
        <taxon>unclassified sequences</taxon>
        <taxon>metagenomes</taxon>
        <taxon>ecological metagenomes</taxon>
    </lineage>
</organism>
<dbReference type="InterPro" id="IPR017853">
    <property type="entry name" value="GH"/>
</dbReference>
<dbReference type="Gene3D" id="3.20.20.300">
    <property type="entry name" value="Glycoside hydrolase, family 3, N-terminal domain"/>
    <property type="match status" value="1"/>
</dbReference>
<evidence type="ECO:0000259" key="6">
    <source>
        <dbReference type="Pfam" id="PF00933"/>
    </source>
</evidence>
<feature type="domain" description="Glycoside hydrolase family 3 N-terminal" evidence="6">
    <location>
        <begin position="3"/>
        <end position="207"/>
    </location>
</feature>
<dbReference type="InterPro" id="IPR001764">
    <property type="entry name" value="Glyco_hydro_3_N"/>
</dbReference>
<evidence type="ECO:0000256" key="1">
    <source>
        <dbReference type="ARBA" id="ARBA00001231"/>
    </source>
</evidence>
<evidence type="ECO:0000256" key="5">
    <source>
        <dbReference type="ARBA" id="ARBA00023295"/>
    </source>
</evidence>
<gene>
    <name evidence="7" type="ORF">S06H3_39908</name>
</gene>
<dbReference type="GO" id="GO:0004563">
    <property type="term" value="F:beta-N-acetylhexosaminidase activity"/>
    <property type="evidence" value="ECO:0007669"/>
    <property type="project" value="UniProtKB-EC"/>
</dbReference>
<dbReference type="InterPro" id="IPR036962">
    <property type="entry name" value="Glyco_hydro_3_N_sf"/>
</dbReference>
<evidence type="ECO:0000256" key="4">
    <source>
        <dbReference type="ARBA" id="ARBA00022801"/>
    </source>
</evidence>
<dbReference type="PANTHER" id="PTHR30480">
    <property type="entry name" value="BETA-HEXOSAMINIDASE-RELATED"/>
    <property type="match status" value="1"/>
</dbReference>
<comment type="catalytic activity">
    <reaction evidence="1">
        <text>Hydrolysis of terminal non-reducing N-acetyl-D-hexosamine residues in N-acetyl-beta-D-hexosaminides.</text>
        <dbReference type="EC" id="3.2.1.52"/>
    </reaction>
</comment>
<dbReference type="EMBL" id="BARV01024446">
    <property type="protein sequence ID" value="GAI46421.1"/>
    <property type="molecule type" value="Genomic_DNA"/>
</dbReference>